<dbReference type="Pfam" id="PF11188">
    <property type="entry name" value="DUF2975"/>
    <property type="match status" value="1"/>
</dbReference>
<evidence type="ECO:0000313" key="2">
    <source>
        <dbReference type="EMBL" id="MFD2726508.1"/>
    </source>
</evidence>
<comment type="caution">
    <text evidence="2">The sequence shown here is derived from an EMBL/GenBank/DDBJ whole genome shotgun (WGS) entry which is preliminary data.</text>
</comment>
<proteinExistence type="predicted"/>
<keyword evidence="1" id="KW-0472">Membrane</keyword>
<feature type="transmembrane region" description="Helical" evidence="1">
    <location>
        <begin position="136"/>
        <end position="154"/>
    </location>
</feature>
<organism evidence="2 3">
    <name type="scientific">Hyunsoonleella rubra</name>
    <dbReference type="NCBI Taxonomy" id="1737062"/>
    <lineage>
        <taxon>Bacteria</taxon>
        <taxon>Pseudomonadati</taxon>
        <taxon>Bacteroidota</taxon>
        <taxon>Flavobacteriia</taxon>
        <taxon>Flavobacteriales</taxon>
        <taxon>Flavobacteriaceae</taxon>
    </lineage>
</organism>
<dbReference type="RefSeq" id="WP_380291516.1">
    <property type="nucleotide sequence ID" value="NZ_JBHULY010000019.1"/>
</dbReference>
<keyword evidence="1" id="KW-1133">Transmembrane helix</keyword>
<accession>A0ABW5TB88</accession>
<evidence type="ECO:0000313" key="3">
    <source>
        <dbReference type="Proteomes" id="UP001597476"/>
    </source>
</evidence>
<feature type="transmembrane region" description="Helical" evidence="1">
    <location>
        <begin position="99"/>
        <end position="116"/>
    </location>
</feature>
<sequence length="167" mass="19068">MKTIQVLKKLINIYYYLLLIAFVAILVFVPIAVQQGDTSDLRIIEGYDASNISIQKLIPLMIITAIIYLLFVRAVYLLKCTLKDLSEGNYFSELIISNFKKIGLLILVCGVSYAVFKFFTRLMLLSDVRLGIDFSLITPIIIGLFFMFLSEVFAQARYTKQENDLTI</sequence>
<dbReference type="InterPro" id="IPR021354">
    <property type="entry name" value="DUF2975"/>
</dbReference>
<feature type="transmembrane region" description="Helical" evidence="1">
    <location>
        <begin position="57"/>
        <end position="78"/>
    </location>
</feature>
<feature type="transmembrane region" description="Helical" evidence="1">
    <location>
        <begin position="12"/>
        <end position="33"/>
    </location>
</feature>
<gene>
    <name evidence="2" type="ORF">ACFSR8_09805</name>
</gene>
<reference evidence="3" key="1">
    <citation type="journal article" date="2019" name="Int. J. Syst. Evol. Microbiol.">
        <title>The Global Catalogue of Microorganisms (GCM) 10K type strain sequencing project: providing services to taxonomists for standard genome sequencing and annotation.</title>
        <authorList>
            <consortium name="The Broad Institute Genomics Platform"/>
            <consortium name="The Broad Institute Genome Sequencing Center for Infectious Disease"/>
            <person name="Wu L."/>
            <person name="Ma J."/>
        </authorList>
    </citation>
    <scope>NUCLEOTIDE SEQUENCE [LARGE SCALE GENOMIC DNA]</scope>
    <source>
        <strain evidence="3">KCTC 42398</strain>
    </source>
</reference>
<keyword evidence="3" id="KW-1185">Reference proteome</keyword>
<name>A0ABW5TB88_9FLAO</name>
<keyword evidence="1" id="KW-0812">Transmembrane</keyword>
<protein>
    <submittedName>
        <fullName evidence="2">DUF2975 domain-containing protein</fullName>
    </submittedName>
</protein>
<dbReference type="Proteomes" id="UP001597476">
    <property type="component" value="Unassembled WGS sequence"/>
</dbReference>
<dbReference type="EMBL" id="JBHULY010000019">
    <property type="protein sequence ID" value="MFD2726508.1"/>
    <property type="molecule type" value="Genomic_DNA"/>
</dbReference>
<evidence type="ECO:0000256" key="1">
    <source>
        <dbReference type="SAM" id="Phobius"/>
    </source>
</evidence>